<evidence type="ECO:0000313" key="2">
    <source>
        <dbReference type="Proteomes" id="UP000606172"/>
    </source>
</evidence>
<reference evidence="1" key="1">
    <citation type="submission" date="2021-01" db="EMBL/GenBank/DDBJ databases">
        <title>Whole genome shotgun sequence of Sinosporangium siamense NBRC 109515.</title>
        <authorList>
            <person name="Komaki H."/>
            <person name="Tamura T."/>
        </authorList>
    </citation>
    <scope>NUCLEOTIDE SEQUENCE</scope>
    <source>
        <strain evidence="1">NBRC 109515</strain>
    </source>
</reference>
<keyword evidence="2" id="KW-1185">Reference proteome</keyword>
<protein>
    <submittedName>
        <fullName evidence="1">Uncharacterized protein</fullName>
    </submittedName>
</protein>
<proteinExistence type="predicted"/>
<accession>A0A919VAP9</accession>
<organism evidence="1 2">
    <name type="scientific">Sinosporangium siamense</name>
    <dbReference type="NCBI Taxonomy" id="1367973"/>
    <lineage>
        <taxon>Bacteria</taxon>
        <taxon>Bacillati</taxon>
        <taxon>Actinomycetota</taxon>
        <taxon>Actinomycetes</taxon>
        <taxon>Streptosporangiales</taxon>
        <taxon>Streptosporangiaceae</taxon>
        <taxon>Sinosporangium</taxon>
    </lineage>
</organism>
<gene>
    <name evidence="1" type="ORF">Ssi02_69370</name>
</gene>
<sequence length="59" mass="6106">MLVGSTSNPTMYAQEWLPNVPFPFRVEGGPELRAAVATLAARLAAAVAGVTPGLGPDRL</sequence>
<dbReference type="Proteomes" id="UP000606172">
    <property type="component" value="Unassembled WGS sequence"/>
</dbReference>
<name>A0A919VAP9_9ACTN</name>
<evidence type="ECO:0000313" key="1">
    <source>
        <dbReference type="EMBL" id="GII96706.1"/>
    </source>
</evidence>
<dbReference type="EMBL" id="BOOW01000049">
    <property type="protein sequence ID" value="GII96706.1"/>
    <property type="molecule type" value="Genomic_DNA"/>
</dbReference>
<dbReference type="AlphaFoldDB" id="A0A919VAP9"/>
<comment type="caution">
    <text evidence="1">The sequence shown here is derived from an EMBL/GenBank/DDBJ whole genome shotgun (WGS) entry which is preliminary data.</text>
</comment>